<dbReference type="PROSITE" id="PS50857">
    <property type="entry name" value="COX2_CUA"/>
    <property type="match status" value="1"/>
</dbReference>
<dbReference type="GO" id="GO:0004129">
    <property type="term" value="F:cytochrome-c oxidase activity"/>
    <property type="evidence" value="ECO:0007669"/>
    <property type="project" value="UniProtKB-EC"/>
</dbReference>
<dbReference type="SUPFAM" id="SSF49503">
    <property type="entry name" value="Cupredoxins"/>
    <property type="match status" value="1"/>
</dbReference>
<dbReference type="AlphaFoldDB" id="A0A6L2KVG3"/>
<keyword evidence="4" id="KW-0472">Membrane</keyword>
<dbReference type="EMBL" id="BKCJ010002933">
    <property type="protein sequence ID" value="GEU51884.1"/>
    <property type="molecule type" value="Genomic_DNA"/>
</dbReference>
<evidence type="ECO:0000256" key="5">
    <source>
        <dbReference type="ARBA" id="ARBA00031389"/>
    </source>
</evidence>
<dbReference type="GO" id="GO:0042773">
    <property type="term" value="P:ATP synthesis coupled electron transport"/>
    <property type="evidence" value="ECO:0007669"/>
    <property type="project" value="TreeGrafter"/>
</dbReference>
<accession>A0A6L2KVG3</accession>
<comment type="catalytic activity">
    <reaction evidence="6">
        <text>4 Fe(II)-[cytochrome c] + O2 + 8 H(+)(in) = 4 Fe(III)-[cytochrome c] + 2 H2O + 4 H(+)(out)</text>
        <dbReference type="Rhea" id="RHEA:11436"/>
        <dbReference type="Rhea" id="RHEA-COMP:10350"/>
        <dbReference type="Rhea" id="RHEA-COMP:14399"/>
        <dbReference type="ChEBI" id="CHEBI:15377"/>
        <dbReference type="ChEBI" id="CHEBI:15378"/>
        <dbReference type="ChEBI" id="CHEBI:15379"/>
        <dbReference type="ChEBI" id="CHEBI:29033"/>
        <dbReference type="ChEBI" id="CHEBI:29034"/>
        <dbReference type="EC" id="7.1.1.9"/>
    </reaction>
    <physiologicalReaction direction="left-to-right" evidence="6">
        <dbReference type="Rhea" id="RHEA:11437"/>
    </physiologicalReaction>
</comment>
<dbReference type="PRINTS" id="PR01166">
    <property type="entry name" value="CYCOXIDASEII"/>
</dbReference>
<dbReference type="PANTHER" id="PTHR22888:SF9">
    <property type="entry name" value="CYTOCHROME C OXIDASE SUBUNIT 2"/>
    <property type="match status" value="1"/>
</dbReference>
<feature type="domain" description="Cytochrome oxidase subunit II copper A binding" evidence="7">
    <location>
        <begin position="613"/>
        <end position="762"/>
    </location>
</feature>
<dbReference type="GO" id="GO:0016020">
    <property type="term" value="C:membrane"/>
    <property type="evidence" value="ECO:0007669"/>
    <property type="project" value="UniProtKB-SubCell"/>
</dbReference>
<evidence type="ECO:0000313" key="8">
    <source>
        <dbReference type="EMBL" id="GEU51884.1"/>
    </source>
</evidence>
<comment type="caution">
    <text evidence="8">The sequence shown here is derived from an EMBL/GenBank/DDBJ whole genome shotgun (WGS) entry which is preliminary data.</text>
</comment>
<dbReference type="InterPro" id="IPR008972">
    <property type="entry name" value="Cupredoxin"/>
</dbReference>
<evidence type="ECO:0000256" key="2">
    <source>
        <dbReference type="ARBA" id="ARBA00004370"/>
    </source>
</evidence>
<dbReference type="GO" id="GO:0005507">
    <property type="term" value="F:copper ion binding"/>
    <property type="evidence" value="ECO:0007669"/>
    <property type="project" value="InterPro"/>
</dbReference>
<dbReference type="InterPro" id="IPR002429">
    <property type="entry name" value="CcO_II-like_C"/>
</dbReference>
<evidence type="ECO:0000256" key="6">
    <source>
        <dbReference type="ARBA" id="ARBA00049512"/>
    </source>
</evidence>
<dbReference type="InterPro" id="IPR045187">
    <property type="entry name" value="CcO_II"/>
</dbReference>
<comment type="similarity">
    <text evidence="3">Belongs to the cytochrome c oxidase subunit 2 family.</text>
</comment>
<comment type="cofactor">
    <cofactor evidence="1">
        <name>Cu cation</name>
        <dbReference type="ChEBI" id="CHEBI:23378"/>
    </cofactor>
</comment>
<protein>
    <recommendedName>
        <fullName evidence="5">Cytochrome c oxidase polypeptide II</fullName>
    </recommendedName>
</protein>
<evidence type="ECO:0000256" key="1">
    <source>
        <dbReference type="ARBA" id="ARBA00001935"/>
    </source>
</evidence>
<dbReference type="PANTHER" id="PTHR22888">
    <property type="entry name" value="CYTOCHROME C OXIDASE, SUBUNIT II"/>
    <property type="match status" value="1"/>
</dbReference>
<sequence length="782" mass="87487">MAGFTTTSSIEYKRENDGIALNIEMILGNMVKTRRAGNPNRNPSRATRFFSDALIQCQPLVKDLHGAEPYSPTCFGESLIRTKRVNVASSKQLPLAPIDEKEIELEKFREDFDPLTNPAFPLKSRFYAESTGTNSGRHRGQGIAKILIKVGFSSSLAFLLASALRAFFTTGRFLRDQCLNGGIRNRGNGGSFFRGAHNEAGPSRQAYVVISQSFEASMRNRILLLEQDDSPYLLGKVSWLFRARAKRARSDPSWKKNLLREERSKLRKGASEESIKRLLIRYELRALRHSESHVRQLNAPRGAVEELRDLLEHKIGLCIDLPCAKSKGFVPMEIPFGLIPYLMTKGKSAWRKVKIGGSREKFPSGCHTFSKSKGIQCLTTDSSRNFFIEAEPGMANLVRQGRILFQESLKKPETLMLELTNLEIFVFKLQQPVIFILRGGILQHESYVRPLESEDPRRRDDPKARMKLEPLLDQERERISQTFPGPVSYEIPSLAYGVKVFFGLFQFYFFFINQGDRELLPGGDTHLFCPDQTLPKAGSESIGTIAVAYNFGPNGWPINLSEWGIPVGNNHGSSCGTTGPGEDNLLFLLLFLGFEDGGTTVGPTTSLSRLASLSTAHLSSKEDDYMINFTFHGELVVPYLLPVSYVRNQSLTLDSYTIPEDGLELGQLRLLKVDNRVVVPAKSHLHIIVTSADVLDSWDVPSLGVKCDKDRPTVDPTLAQPHHPGCEPLEKQAITAYSWSSMVSRSKAIDKIEEGVRLSIEQSIRPRLSELLLAHTMVEEVP</sequence>
<evidence type="ECO:0000256" key="4">
    <source>
        <dbReference type="ARBA" id="ARBA00023136"/>
    </source>
</evidence>
<proteinExistence type="inferred from homology"/>
<organism evidence="8">
    <name type="scientific">Tanacetum cinerariifolium</name>
    <name type="common">Dalmatian daisy</name>
    <name type="synonym">Chrysanthemum cinerariifolium</name>
    <dbReference type="NCBI Taxonomy" id="118510"/>
    <lineage>
        <taxon>Eukaryota</taxon>
        <taxon>Viridiplantae</taxon>
        <taxon>Streptophyta</taxon>
        <taxon>Embryophyta</taxon>
        <taxon>Tracheophyta</taxon>
        <taxon>Spermatophyta</taxon>
        <taxon>Magnoliopsida</taxon>
        <taxon>eudicotyledons</taxon>
        <taxon>Gunneridae</taxon>
        <taxon>Pentapetalae</taxon>
        <taxon>asterids</taxon>
        <taxon>campanulids</taxon>
        <taxon>Asterales</taxon>
        <taxon>Asteraceae</taxon>
        <taxon>Asteroideae</taxon>
        <taxon>Anthemideae</taxon>
        <taxon>Anthemidinae</taxon>
        <taxon>Tanacetum</taxon>
    </lineage>
</organism>
<name>A0A6L2KVG3_TANCI</name>
<dbReference type="Gene3D" id="2.60.40.420">
    <property type="entry name" value="Cupredoxins - blue copper proteins"/>
    <property type="match status" value="1"/>
</dbReference>
<evidence type="ECO:0000259" key="7">
    <source>
        <dbReference type="PROSITE" id="PS50857"/>
    </source>
</evidence>
<reference evidence="8" key="1">
    <citation type="journal article" date="2019" name="Sci. Rep.">
        <title>Draft genome of Tanacetum cinerariifolium, the natural source of mosquito coil.</title>
        <authorList>
            <person name="Yamashiro T."/>
            <person name="Shiraishi A."/>
            <person name="Satake H."/>
            <person name="Nakayama K."/>
        </authorList>
    </citation>
    <scope>NUCLEOTIDE SEQUENCE</scope>
</reference>
<gene>
    <name evidence="8" type="ORF">Tci_023862</name>
</gene>
<dbReference type="Pfam" id="PF00116">
    <property type="entry name" value="COX2"/>
    <property type="match status" value="1"/>
</dbReference>
<comment type="subcellular location">
    <subcellularLocation>
        <location evidence="2">Membrane</location>
    </subcellularLocation>
</comment>
<evidence type="ECO:0000256" key="3">
    <source>
        <dbReference type="ARBA" id="ARBA00007866"/>
    </source>
</evidence>